<dbReference type="OrthoDB" id="1736712at2759"/>
<dbReference type="InterPro" id="IPR004182">
    <property type="entry name" value="GRAM"/>
</dbReference>
<evidence type="ECO:0000313" key="3">
    <source>
        <dbReference type="Proteomes" id="UP000515151"/>
    </source>
</evidence>
<dbReference type="PANTHER" id="PTHR31969">
    <property type="entry name" value="GEM-LIKE PROTEIN 2"/>
    <property type="match status" value="1"/>
</dbReference>
<feature type="domain" description="GRAM" evidence="2">
    <location>
        <begin position="98"/>
        <end position="176"/>
    </location>
</feature>
<gene>
    <name evidence="4" type="primary">LOC116194653</name>
</gene>
<dbReference type="Proteomes" id="UP000515151">
    <property type="component" value="Chromosome 2"/>
</dbReference>
<sequence length="223" mass="25411">MKMRKQFMEQVIGIPVISGSLLLTDSDSMQCRSSKRGDQLQKLGKGSMLKRMNKLGKKADVFAHSFRDHVRSSPKISETVKGKLSLGVRFLQVGGREKVFKTLFNVSKKETLLKASHCCLSTTAGPIAGLLFISTRNIAFFSHRSLKLSCPNGDTVKVHYKVLIPLSKLERANQSENVEKPSQKYIQIVTVDNFDFWFMGFLNYQKTWKYLQQALFLEHRCDK</sequence>
<evidence type="ECO:0000259" key="2">
    <source>
        <dbReference type="SMART" id="SM00568"/>
    </source>
</evidence>
<evidence type="ECO:0000313" key="4">
    <source>
        <dbReference type="RefSeq" id="XP_031379373.1"/>
    </source>
</evidence>
<keyword evidence="3" id="KW-1185">Reference proteome</keyword>
<proteinExistence type="inferred from homology"/>
<dbReference type="AlphaFoldDB" id="A0A6P8CEV7"/>
<dbReference type="InterPro" id="IPR011993">
    <property type="entry name" value="PH-like_dom_sf"/>
</dbReference>
<organism evidence="3 4">
    <name type="scientific">Punica granatum</name>
    <name type="common">Pomegranate</name>
    <dbReference type="NCBI Taxonomy" id="22663"/>
    <lineage>
        <taxon>Eukaryota</taxon>
        <taxon>Viridiplantae</taxon>
        <taxon>Streptophyta</taxon>
        <taxon>Embryophyta</taxon>
        <taxon>Tracheophyta</taxon>
        <taxon>Spermatophyta</taxon>
        <taxon>Magnoliopsida</taxon>
        <taxon>eudicotyledons</taxon>
        <taxon>Gunneridae</taxon>
        <taxon>Pentapetalae</taxon>
        <taxon>rosids</taxon>
        <taxon>malvids</taxon>
        <taxon>Myrtales</taxon>
        <taxon>Lythraceae</taxon>
        <taxon>Punica</taxon>
    </lineage>
</organism>
<comment type="similarity">
    <text evidence="1">Belongs to the GEM family.</text>
</comment>
<dbReference type="SMART" id="SM00568">
    <property type="entry name" value="GRAM"/>
    <property type="match status" value="1"/>
</dbReference>
<dbReference type="GeneID" id="116194653"/>
<dbReference type="Gene3D" id="2.30.29.30">
    <property type="entry name" value="Pleckstrin-homology domain (PH domain)/Phosphotyrosine-binding domain (PTB)"/>
    <property type="match status" value="1"/>
</dbReference>
<protein>
    <submittedName>
        <fullName evidence="4">GEM-like protein 4</fullName>
    </submittedName>
</protein>
<dbReference type="RefSeq" id="XP_031379373.1">
    <property type="nucleotide sequence ID" value="XM_031523513.1"/>
</dbReference>
<name>A0A6P8CEV7_PUNGR</name>
<evidence type="ECO:0000256" key="1">
    <source>
        <dbReference type="ARBA" id="ARBA00009414"/>
    </source>
</evidence>
<reference evidence="4" key="2">
    <citation type="submission" date="2025-08" db="UniProtKB">
        <authorList>
            <consortium name="RefSeq"/>
        </authorList>
    </citation>
    <scope>IDENTIFICATION</scope>
    <source>
        <tissue evidence="4">Leaf</tissue>
    </source>
</reference>
<dbReference type="Pfam" id="PF02893">
    <property type="entry name" value="GRAM"/>
    <property type="match status" value="1"/>
</dbReference>
<dbReference type="InterPro" id="IPR037848">
    <property type="entry name" value="GEM-like"/>
</dbReference>
<accession>A0A6P8CEV7</accession>
<reference evidence="3" key="1">
    <citation type="journal article" date="2020" name="Plant Biotechnol. J.">
        <title>The pomegranate (Punica granatum L.) draft genome dissects genetic divergence between soft- and hard-seeded cultivars.</title>
        <authorList>
            <person name="Luo X."/>
            <person name="Li H."/>
            <person name="Wu Z."/>
            <person name="Yao W."/>
            <person name="Zhao P."/>
            <person name="Cao D."/>
            <person name="Yu H."/>
            <person name="Li K."/>
            <person name="Poudel K."/>
            <person name="Zhao D."/>
            <person name="Zhang F."/>
            <person name="Xia X."/>
            <person name="Chen L."/>
            <person name="Wang Q."/>
            <person name="Jing D."/>
            <person name="Cao S."/>
        </authorList>
    </citation>
    <scope>NUCLEOTIDE SEQUENCE [LARGE SCALE GENOMIC DNA]</scope>
    <source>
        <strain evidence="3">cv. Tunisia</strain>
    </source>
</reference>